<keyword evidence="3" id="KW-1185">Reference proteome</keyword>
<proteinExistence type="predicted"/>
<organism evidence="2 3">
    <name type="scientific">Malus domestica</name>
    <name type="common">Apple</name>
    <name type="synonym">Pyrus malus</name>
    <dbReference type="NCBI Taxonomy" id="3750"/>
    <lineage>
        <taxon>Eukaryota</taxon>
        <taxon>Viridiplantae</taxon>
        <taxon>Streptophyta</taxon>
        <taxon>Embryophyta</taxon>
        <taxon>Tracheophyta</taxon>
        <taxon>Spermatophyta</taxon>
        <taxon>Magnoliopsida</taxon>
        <taxon>eudicotyledons</taxon>
        <taxon>Gunneridae</taxon>
        <taxon>Pentapetalae</taxon>
        <taxon>rosids</taxon>
        <taxon>fabids</taxon>
        <taxon>Rosales</taxon>
        <taxon>Rosaceae</taxon>
        <taxon>Amygdaloideae</taxon>
        <taxon>Maleae</taxon>
        <taxon>Malus</taxon>
    </lineage>
</organism>
<comment type="caution">
    <text evidence="2">The sequence shown here is derived from an EMBL/GenBank/DDBJ whole genome shotgun (WGS) entry which is preliminary data.</text>
</comment>
<dbReference type="EMBL" id="RDQH01000335">
    <property type="protein sequence ID" value="RXH89894.1"/>
    <property type="molecule type" value="Genomic_DNA"/>
</dbReference>
<reference evidence="2 3" key="1">
    <citation type="submission" date="2018-10" db="EMBL/GenBank/DDBJ databases">
        <title>A high-quality apple genome assembly.</title>
        <authorList>
            <person name="Hu J."/>
        </authorList>
    </citation>
    <scope>NUCLEOTIDE SEQUENCE [LARGE SCALE GENOMIC DNA]</scope>
    <source>
        <strain evidence="3">cv. HFTH1</strain>
        <tissue evidence="2">Young leaf</tissue>
    </source>
</reference>
<sequence length="106" mass="11406">MYIPIYLVSKPIPGLKCVDEDVGPLRGVDCNIPHRPGEWILTRHFESSLASESSQGQSIPRIGDPLGSSRLSSQKQNREGVAEAQNGQYRATTESSPECGGGPGRV</sequence>
<protein>
    <submittedName>
        <fullName evidence="2">Uncharacterized protein</fullName>
    </submittedName>
</protein>
<accession>A0A498J6M3</accession>
<evidence type="ECO:0000313" key="2">
    <source>
        <dbReference type="EMBL" id="RXH89894.1"/>
    </source>
</evidence>
<feature type="region of interest" description="Disordered" evidence="1">
    <location>
        <begin position="50"/>
        <end position="106"/>
    </location>
</feature>
<gene>
    <name evidence="2" type="ORF">DVH24_032251</name>
</gene>
<evidence type="ECO:0000256" key="1">
    <source>
        <dbReference type="SAM" id="MobiDB-lite"/>
    </source>
</evidence>
<name>A0A498J6M3_MALDO</name>
<dbReference type="AlphaFoldDB" id="A0A498J6M3"/>
<feature type="compositionally biased region" description="Polar residues" evidence="1">
    <location>
        <begin position="85"/>
        <end position="96"/>
    </location>
</feature>
<dbReference type="Proteomes" id="UP000290289">
    <property type="component" value="Chromosome 9"/>
</dbReference>
<evidence type="ECO:0000313" key="3">
    <source>
        <dbReference type="Proteomes" id="UP000290289"/>
    </source>
</evidence>